<keyword evidence="4" id="KW-1185">Reference proteome</keyword>
<reference evidence="4" key="1">
    <citation type="submission" date="2019-03" db="EMBL/GenBank/DDBJ databases">
        <title>Weissella sp. 26KH-42 Genome sequencing.</title>
        <authorList>
            <person name="Heo J."/>
            <person name="Kim S.-J."/>
            <person name="Kim J.-S."/>
            <person name="Hong S.-B."/>
            <person name="Kwon S.-W."/>
        </authorList>
    </citation>
    <scope>NUCLEOTIDE SEQUENCE [LARGE SCALE GENOMIC DNA]</scope>
    <source>
        <strain evidence="4">26KH-42</strain>
    </source>
</reference>
<evidence type="ECO:0000313" key="3">
    <source>
        <dbReference type="EMBL" id="QBO36953.1"/>
    </source>
</evidence>
<dbReference type="Pfam" id="PF03374">
    <property type="entry name" value="ANT"/>
    <property type="match status" value="1"/>
</dbReference>
<dbReference type="AlphaFoldDB" id="A0A4P6YW13"/>
<dbReference type="OrthoDB" id="9812611at2"/>
<dbReference type="InterPro" id="IPR005039">
    <property type="entry name" value="Ant_C"/>
</dbReference>
<gene>
    <name evidence="3" type="ORF">EQG49_11100</name>
</gene>
<sequence>MNELITPTINKNGQQVVSARNLHKGLDVTDRFSRWAERFIIKDFIDGVDFTSVKSSTLVNNGASRELDDFALTIETAKQVAMMQHTEIGKQVRMYYVKLEEQFKINPVEQLLADPVAIGQMMIEYGQTKEHLAIAEQRIAEYEPRISYLDTILASKDTVTTSQIAADYGMSAVAMNRMLHNFRVQHKVGDQWLLYSKHMRNGYTKSETAVVKHRNGERKTVMNTKWTQKGRIFIYDLLKEQGVLPESEKMEVSA</sequence>
<accession>A0A4P6YW13</accession>
<dbReference type="KEGG" id="wei:EQG49_11100"/>
<evidence type="ECO:0000259" key="2">
    <source>
        <dbReference type="Pfam" id="PF08346"/>
    </source>
</evidence>
<evidence type="ECO:0000313" key="4">
    <source>
        <dbReference type="Proteomes" id="UP000292886"/>
    </source>
</evidence>
<dbReference type="EMBL" id="CP037940">
    <property type="protein sequence ID" value="QBO36953.1"/>
    <property type="molecule type" value="Genomic_DNA"/>
</dbReference>
<feature type="domain" description="AntA/AntB antirepressor" evidence="2">
    <location>
        <begin position="17"/>
        <end position="86"/>
    </location>
</feature>
<dbReference type="Pfam" id="PF08346">
    <property type="entry name" value="AntA"/>
    <property type="match status" value="1"/>
</dbReference>
<dbReference type="GO" id="GO:0003677">
    <property type="term" value="F:DNA binding"/>
    <property type="evidence" value="ECO:0007669"/>
    <property type="project" value="InterPro"/>
</dbReference>
<evidence type="ECO:0000259" key="1">
    <source>
        <dbReference type="Pfam" id="PF03374"/>
    </source>
</evidence>
<dbReference type="Proteomes" id="UP000292886">
    <property type="component" value="Chromosome"/>
</dbReference>
<feature type="domain" description="Antirepressor protein C-terminal" evidence="1">
    <location>
        <begin position="136"/>
        <end position="240"/>
    </location>
</feature>
<proteinExistence type="predicted"/>
<protein>
    <submittedName>
        <fullName evidence="3">Phage antirepressor Ant</fullName>
    </submittedName>
</protein>
<dbReference type="RefSeq" id="WP_133364030.1">
    <property type="nucleotide sequence ID" value="NZ_CP037940.1"/>
</dbReference>
<name>A0A4P6YW13_9LACO</name>
<organism evidence="3 4">
    <name type="scientific">Periweissella cryptocerci</name>
    <dbReference type="NCBI Taxonomy" id="2506420"/>
    <lineage>
        <taxon>Bacteria</taxon>
        <taxon>Bacillati</taxon>
        <taxon>Bacillota</taxon>
        <taxon>Bacilli</taxon>
        <taxon>Lactobacillales</taxon>
        <taxon>Lactobacillaceae</taxon>
        <taxon>Periweissella</taxon>
    </lineage>
</organism>
<dbReference type="InterPro" id="IPR013557">
    <property type="entry name" value="AntA/B_antirep"/>
</dbReference>